<keyword evidence="1" id="KW-1133">Transmembrane helix</keyword>
<organism evidence="2 3">
    <name type="scientific">Nosema bombycis (strain CQ1 / CVCC 102059)</name>
    <name type="common">Microsporidian parasite</name>
    <name type="synonym">Pebrine of silkworm</name>
    <dbReference type="NCBI Taxonomy" id="578461"/>
    <lineage>
        <taxon>Eukaryota</taxon>
        <taxon>Fungi</taxon>
        <taxon>Fungi incertae sedis</taxon>
        <taxon>Microsporidia</taxon>
        <taxon>Nosematidae</taxon>
        <taxon>Nosema</taxon>
    </lineage>
</organism>
<keyword evidence="3" id="KW-1185">Reference proteome</keyword>
<dbReference type="HOGENOM" id="CLU_122961_0_0_1"/>
<dbReference type="AlphaFoldDB" id="R0MBN3"/>
<dbReference type="OMA" id="HYIEREN"/>
<dbReference type="Proteomes" id="UP000016927">
    <property type="component" value="Unassembled WGS sequence"/>
</dbReference>
<proteinExistence type="predicted"/>
<feature type="transmembrane region" description="Helical" evidence="1">
    <location>
        <begin position="6"/>
        <end position="31"/>
    </location>
</feature>
<name>R0MBN3_NOSB1</name>
<dbReference type="EMBL" id="KB908914">
    <property type="protein sequence ID" value="EOB15354.1"/>
    <property type="molecule type" value="Genomic_DNA"/>
</dbReference>
<evidence type="ECO:0000256" key="1">
    <source>
        <dbReference type="SAM" id="Phobius"/>
    </source>
</evidence>
<dbReference type="OrthoDB" id="2188863at2759"/>
<keyword evidence="1" id="KW-0812">Transmembrane</keyword>
<gene>
    <name evidence="2" type="ORF">NBO_6g0104</name>
</gene>
<keyword evidence="1" id="KW-0472">Membrane</keyword>
<evidence type="ECO:0000313" key="3">
    <source>
        <dbReference type="Proteomes" id="UP000016927"/>
    </source>
</evidence>
<protein>
    <recommendedName>
        <fullName evidence="4">Thioredoxin domain-containing protein</fullName>
    </recommendedName>
</protein>
<accession>R0MBN3</accession>
<evidence type="ECO:0008006" key="4">
    <source>
        <dbReference type="Google" id="ProtNLM"/>
    </source>
</evidence>
<feature type="transmembrane region" description="Helical" evidence="1">
    <location>
        <begin position="156"/>
        <end position="177"/>
    </location>
</feature>
<evidence type="ECO:0000313" key="2">
    <source>
        <dbReference type="EMBL" id="EOB15354.1"/>
    </source>
</evidence>
<sequence>MTYLLFIFINIYYFVYNTPQMLWFLFISTIFSKSTVLSKNFTELEKLSFKDFDRKDLFMIYIYYENPDTECPACTAFNKQMASIQSLPIKTVNFYTNLYLGSHLLEFVFPAFIIRENKKSYVLNPKSFEELLNLIDSGDWRQEGPVKWYLDVNSPFIKLFAIPCTIFFYVMNKWAYVVDNTPSFVITTIVCFIIAYLIVSIINIFREDLTKVKKD</sequence>
<reference evidence="2 3" key="1">
    <citation type="journal article" date="2013" name="BMC Genomics">
        <title>Comparative genomics of parasitic silkworm microsporidia reveal an association between genome expansion and host adaptation.</title>
        <authorList>
            <person name="Pan G."/>
            <person name="Xu J."/>
            <person name="Li T."/>
            <person name="Xia Q."/>
            <person name="Liu S.L."/>
            <person name="Zhang G."/>
            <person name="Li S."/>
            <person name="Li C."/>
            <person name="Liu H."/>
            <person name="Yang L."/>
            <person name="Liu T."/>
            <person name="Zhang X."/>
            <person name="Wu Z."/>
            <person name="Fan W."/>
            <person name="Dang X."/>
            <person name="Xiang H."/>
            <person name="Tao M."/>
            <person name="Li Y."/>
            <person name="Hu J."/>
            <person name="Li Z."/>
            <person name="Lin L."/>
            <person name="Luo J."/>
            <person name="Geng L."/>
            <person name="Wang L."/>
            <person name="Long M."/>
            <person name="Wan Y."/>
            <person name="He N."/>
            <person name="Zhang Z."/>
            <person name="Lu C."/>
            <person name="Keeling P.J."/>
            <person name="Wang J."/>
            <person name="Xiang Z."/>
            <person name="Zhou Z."/>
        </authorList>
    </citation>
    <scope>NUCLEOTIDE SEQUENCE [LARGE SCALE GENOMIC DNA]</scope>
    <source>
        <strain evidence="3">CQ1 / CVCC 102059</strain>
    </source>
</reference>
<feature type="transmembrane region" description="Helical" evidence="1">
    <location>
        <begin position="183"/>
        <end position="205"/>
    </location>
</feature>
<dbReference type="VEuPathDB" id="MicrosporidiaDB:NBO_6g0104"/>